<feature type="site" description="Transition state stabilizer" evidence="6">
    <location>
        <position position="235"/>
    </location>
</feature>
<feature type="active site" description="Proton donor/acceptor" evidence="6">
    <location>
        <position position="144"/>
    </location>
</feature>
<dbReference type="PROSITE" id="PS01076">
    <property type="entry name" value="ACETATE_KINASE_2"/>
    <property type="match status" value="1"/>
</dbReference>
<dbReference type="Proteomes" id="UP000007581">
    <property type="component" value="Chromosome"/>
</dbReference>
<evidence type="ECO:0000256" key="1">
    <source>
        <dbReference type="ARBA" id="ARBA00008748"/>
    </source>
</evidence>
<dbReference type="HAMAP" id="MF_00020">
    <property type="entry name" value="Acetate_kinase"/>
    <property type="match status" value="1"/>
</dbReference>
<dbReference type="PRINTS" id="PR00471">
    <property type="entry name" value="ACETATEKNASE"/>
</dbReference>
<organism evidence="8 9">
    <name type="scientific">Rickettsia typhi str. TH1527</name>
    <dbReference type="NCBI Taxonomy" id="1003201"/>
    <lineage>
        <taxon>Bacteria</taxon>
        <taxon>Pseudomonadati</taxon>
        <taxon>Pseudomonadota</taxon>
        <taxon>Alphaproteobacteria</taxon>
        <taxon>Rickettsiales</taxon>
        <taxon>Rickettsiaceae</taxon>
        <taxon>Rickettsieae</taxon>
        <taxon>Rickettsia</taxon>
        <taxon>typhus group</taxon>
    </lineage>
</organism>
<keyword evidence="3 6" id="KW-0547">Nucleotide-binding</keyword>
<proteinExistence type="inferred from homology"/>
<dbReference type="InterPro" id="IPR004372">
    <property type="entry name" value="Ac/propionate_kinase"/>
</dbReference>
<dbReference type="InterPro" id="IPR043129">
    <property type="entry name" value="ATPase_NBD"/>
</dbReference>
<evidence type="ECO:0000313" key="8">
    <source>
        <dbReference type="EMBL" id="AFE53891.1"/>
    </source>
</evidence>
<evidence type="ECO:0000256" key="6">
    <source>
        <dbReference type="HAMAP-Rule" id="MF_00020"/>
    </source>
</evidence>
<keyword evidence="9" id="KW-1185">Reference proteome</keyword>
<name>A0ABM5MSX8_RICTP</name>
<keyword evidence="6" id="KW-0963">Cytoplasm</keyword>
<evidence type="ECO:0000256" key="2">
    <source>
        <dbReference type="ARBA" id="ARBA00022679"/>
    </source>
</evidence>
<feature type="binding site" evidence="6">
    <location>
        <position position="373"/>
    </location>
    <ligand>
        <name>Mg(2+)</name>
        <dbReference type="ChEBI" id="CHEBI:18420"/>
    </ligand>
</feature>
<dbReference type="PANTHER" id="PTHR21060:SF15">
    <property type="entry name" value="ACETATE KINASE-RELATED"/>
    <property type="match status" value="1"/>
</dbReference>
<comment type="subcellular location">
    <subcellularLocation>
        <location evidence="6">Cytoplasm</location>
    </subcellularLocation>
</comment>
<evidence type="ECO:0000313" key="9">
    <source>
        <dbReference type="Proteomes" id="UP000007581"/>
    </source>
</evidence>
<keyword evidence="2 6" id="KW-0808">Transferase</keyword>
<keyword evidence="4 6" id="KW-0418">Kinase</keyword>
<dbReference type="EC" id="2.7.2.1" evidence="6"/>
<comment type="subunit">
    <text evidence="6">Homodimer.</text>
</comment>
<dbReference type="RefSeq" id="WP_011190501.1">
    <property type="nucleotide sequence ID" value="NC_017066.1"/>
</dbReference>
<comment type="function">
    <text evidence="6">Catalyzes the formation of acetyl phosphate from acetate and ATP. Can also catalyze the reverse reaction.</text>
</comment>
<feature type="binding site" evidence="6">
    <location>
        <position position="16"/>
    </location>
    <ligand>
        <name>ATP</name>
        <dbReference type="ChEBI" id="CHEBI:30616"/>
    </ligand>
</feature>
<sequence>MKDVILIANAGSSSLKISIFGIQNKKVKDKIYNIFLEKNNNKILFYINQKQESAISIKDNAIEMMINLFEEWWTKQSALNLIATGHRIVHGGKNFNKPVIVNEKIIKELRVLIPLSPLHQPYNLQVLDLFFQKYKDISHIICFDTSFHYTNPPITKAFGLPKQYYDKGIMRYGFHGLSYQYVSSHFKEITMEDLPTKTIIAHLGSGSSLCAIKNGLSLTSSMGFSVLDGVMMATRTGNLDPGVVLYLINHEKMTMKEITELLYKKSGLLGISGESSDMRTLITNNSHDSKFAVELFVYRIVLEIGKLIAALEGIDCIIFTAGIGQNSAVIREMISGKLSWLGIKIDYGKNQKNEHRISTKGSKVKVFVVPTNEELIIAEEVMKFL</sequence>
<evidence type="ECO:0000256" key="3">
    <source>
        <dbReference type="ARBA" id="ARBA00022741"/>
    </source>
</evidence>
<feature type="site" description="Transition state stabilizer" evidence="6">
    <location>
        <position position="175"/>
    </location>
</feature>
<evidence type="ECO:0000256" key="5">
    <source>
        <dbReference type="ARBA" id="ARBA00022840"/>
    </source>
</evidence>
<keyword evidence="5 6" id="KW-0067">ATP-binding</keyword>
<dbReference type="PROSITE" id="PS01075">
    <property type="entry name" value="ACETATE_KINASE_1"/>
    <property type="match status" value="1"/>
</dbReference>
<dbReference type="InterPro" id="IPR000890">
    <property type="entry name" value="Aliphatic_acid_kin_short-chain"/>
</dbReference>
<feature type="binding site" evidence="6">
    <location>
        <begin position="202"/>
        <end position="206"/>
    </location>
    <ligand>
        <name>ATP</name>
        <dbReference type="ChEBI" id="CHEBI:30616"/>
    </ligand>
</feature>
<dbReference type="PIRSF" id="PIRSF000722">
    <property type="entry name" value="Acetate_prop_kin"/>
    <property type="match status" value="1"/>
</dbReference>
<feature type="binding site" evidence="6">
    <location>
        <position position="87"/>
    </location>
    <ligand>
        <name>substrate</name>
    </ligand>
</feature>
<dbReference type="Pfam" id="PF00871">
    <property type="entry name" value="Acetate_kinase"/>
    <property type="match status" value="1"/>
</dbReference>
<dbReference type="NCBIfam" id="TIGR00016">
    <property type="entry name" value="ackA"/>
    <property type="match status" value="1"/>
</dbReference>
<comment type="cofactor">
    <cofactor evidence="6">
        <name>Mg(2+)</name>
        <dbReference type="ChEBI" id="CHEBI:18420"/>
    </cofactor>
    <cofactor evidence="6">
        <name>Mn(2+)</name>
        <dbReference type="ChEBI" id="CHEBI:29035"/>
    </cofactor>
    <text evidence="6">Mg(2+). Can also accept Mn(2+).</text>
</comment>
<dbReference type="InterPro" id="IPR023865">
    <property type="entry name" value="Aliphatic_acid_kinase_CS"/>
</dbReference>
<reference evidence="8" key="1">
    <citation type="submission" date="2012-03" db="EMBL/GenBank/DDBJ databases">
        <authorList>
            <person name="Johnson S.L."/>
            <person name="Sims D."/>
            <person name="Han S."/>
            <person name="Bruce D.C."/>
            <person name="Dasch G.A."/>
        </authorList>
    </citation>
    <scope>NUCLEOTIDE SEQUENCE [LARGE SCALE GENOMIC DNA]</scope>
    <source>
        <strain evidence="8">TH1527</strain>
    </source>
</reference>
<comment type="similarity">
    <text evidence="1 6 7">Belongs to the acetokinase family.</text>
</comment>
<comment type="catalytic activity">
    <reaction evidence="6">
        <text>acetate + ATP = acetyl phosphate + ADP</text>
        <dbReference type="Rhea" id="RHEA:11352"/>
        <dbReference type="ChEBI" id="CHEBI:22191"/>
        <dbReference type="ChEBI" id="CHEBI:30089"/>
        <dbReference type="ChEBI" id="CHEBI:30616"/>
        <dbReference type="ChEBI" id="CHEBI:456216"/>
        <dbReference type="EC" id="2.7.2.1"/>
    </reaction>
</comment>
<dbReference type="PANTHER" id="PTHR21060">
    <property type="entry name" value="ACETATE KINASE"/>
    <property type="match status" value="1"/>
</dbReference>
<accession>A0ABM5MSX8</accession>
<evidence type="ECO:0000256" key="4">
    <source>
        <dbReference type="ARBA" id="ARBA00022777"/>
    </source>
</evidence>
<feature type="binding site" evidence="6">
    <location>
        <begin position="277"/>
        <end position="279"/>
    </location>
    <ligand>
        <name>ATP</name>
        <dbReference type="ChEBI" id="CHEBI:30616"/>
    </ligand>
</feature>
<feature type="binding site" evidence="6">
    <location>
        <position position="9"/>
    </location>
    <ligand>
        <name>Mg(2+)</name>
        <dbReference type="ChEBI" id="CHEBI:18420"/>
    </ligand>
</feature>
<keyword evidence="6" id="KW-0460">Magnesium</keyword>
<protein>
    <recommendedName>
        <fullName evidence="6">Acetate kinase</fullName>
        <ecNumber evidence="6">2.7.2.1</ecNumber>
    </recommendedName>
    <alternativeName>
        <fullName evidence="6">Acetokinase</fullName>
    </alternativeName>
</protein>
<comment type="caution">
    <text evidence="6">Lacks conserved residue(s) required for the propagation of feature annotation.</text>
</comment>
<evidence type="ECO:0000256" key="7">
    <source>
        <dbReference type="RuleBase" id="RU003835"/>
    </source>
</evidence>
<dbReference type="SUPFAM" id="SSF53067">
    <property type="entry name" value="Actin-like ATPase domain"/>
    <property type="match status" value="2"/>
</dbReference>
<gene>
    <name evidence="6" type="primary">ackA</name>
    <name evidence="8" type="ORF">RTTH1527_00120</name>
</gene>
<keyword evidence="6" id="KW-0479">Metal-binding</keyword>
<comment type="pathway">
    <text evidence="6">Metabolic intermediate biosynthesis; acetyl-CoA biosynthesis; acetyl-CoA from acetate: step 1/2.</text>
</comment>
<dbReference type="GO" id="GO:0016301">
    <property type="term" value="F:kinase activity"/>
    <property type="evidence" value="ECO:0007669"/>
    <property type="project" value="UniProtKB-KW"/>
</dbReference>
<dbReference type="Gene3D" id="3.30.420.40">
    <property type="match status" value="2"/>
</dbReference>
<dbReference type="EMBL" id="CP003397">
    <property type="protein sequence ID" value="AFE53891.1"/>
    <property type="molecule type" value="Genomic_DNA"/>
</dbReference>